<reference evidence="1 2" key="1">
    <citation type="submission" date="2019-08" db="EMBL/GenBank/DDBJ databases">
        <title>Actinomadura sp. nov. CYP1-5 isolated from mountain soil.</title>
        <authorList>
            <person name="Songsumanus A."/>
            <person name="Kuncharoen N."/>
            <person name="Kudo T."/>
            <person name="Yuki M."/>
            <person name="Igarashi Y."/>
            <person name="Tanasupawat S."/>
        </authorList>
    </citation>
    <scope>NUCLEOTIDE SEQUENCE [LARGE SCALE GENOMIC DNA]</scope>
    <source>
        <strain evidence="1 2">GKU157</strain>
    </source>
</reference>
<name>A0A5D0TX88_9ACTN</name>
<evidence type="ECO:0000313" key="1">
    <source>
        <dbReference type="EMBL" id="TYC09955.1"/>
    </source>
</evidence>
<sequence>MIMDRPIATEEAKAAAAFAALEDWEAAGHPGAVSHEEFMAEILSTDKCPATTEDGDPSTPNTFA</sequence>
<comment type="caution">
    <text evidence="1">The sequence shown here is derived from an EMBL/GenBank/DDBJ whole genome shotgun (WGS) entry which is preliminary data.</text>
</comment>
<keyword evidence="2" id="KW-1185">Reference proteome</keyword>
<organism evidence="1 2">
    <name type="scientific">Actinomadura syzygii</name>
    <dbReference type="NCBI Taxonomy" id="1427538"/>
    <lineage>
        <taxon>Bacteria</taxon>
        <taxon>Bacillati</taxon>
        <taxon>Actinomycetota</taxon>
        <taxon>Actinomycetes</taxon>
        <taxon>Streptosporangiales</taxon>
        <taxon>Thermomonosporaceae</taxon>
        <taxon>Actinomadura</taxon>
    </lineage>
</organism>
<accession>A0A5D0TX88</accession>
<protein>
    <submittedName>
        <fullName evidence="1">Uncharacterized protein</fullName>
    </submittedName>
</protein>
<dbReference type="AlphaFoldDB" id="A0A5D0TX88"/>
<gene>
    <name evidence="1" type="ORF">FXF65_33150</name>
</gene>
<evidence type="ECO:0000313" key="2">
    <source>
        <dbReference type="Proteomes" id="UP000322634"/>
    </source>
</evidence>
<dbReference type="EMBL" id="VSFF01000013">
    <property type="protein sequence ID" value="TYC09955.1"/>
    <property type="molecule type" value="Genomic_DNA"/>
</dbReference>
<proteinExistence type="predicted"/>
<dbReference type="Proteomes" id="UP000322634">
    <property type="component" value="Unassembled WGS sequence"/>
</dbReference>
<dbReference type="RefSeq" id="WP_148354004.1">
    <property type="nucleotide sequence ID" value="NZ_JBHSBF010000005.1"/>
</dbReference>